<dbReference type="PANTHER" id="PTHR34427:SF5">
    <property type="entry name" value="DUF4283 DOMAIN-CONTAINING PROTEIN"/>
    <property type="match status" value="1"/>
</dbReference>
<dbReference type="Proteomes" id="UP001187471">
    <property type="component" value="Unassembled WGS sequence"/>
</dbReference>
<evidence type="ECO:0000313" key="3">
    <source>
        <dbReference type="EMBL" id="KAK2975217.1"/>
    </source>
</evidence>
<evidence type="ECO:0000256" key="1">
    <source>
        <dbReference type="SAM" id="Coils"/>
    </source>
</evidence>
<sequence length="669" mass="75390">MFHGGMKSVSEQSSRKIFCVERKTFDVELEDASNGSFLKVTERGKGYVKAIFLEKEAVAWARQVLDIFLKSNSIKQRTWSWVGNFRSLRLSIGINRYGEFLRLVDAPLRGKEAMLIDSSSLRSSHPRITQVSYRDVAALPTFPMYGKASLSGNVVTVDTQSTKARTYFLQSCLVGCFSFKDIDCAELKRWASVAWEIRAEFHIFPLSPGRVIFQLPSALEAERILRRHEKSWKGTPFILDRWDMLSDYGGQYLAPFQTIISVKGIPMHLRCEDLFLHIGNLCGEFCEVLKSSNPFYDEIKLKVRVFNALPEYIIIKDNSRSIRVNIVEEIRPSVSPDFLSKIPAGGGNMNSHHSNHLVDGWRLSSGKVVSRPKIFKANSTGINPTNEELHGYSKHQGGFNHIRKGLRFKQVWVPKVKSDGPAQCGPDKVISDCSVALAPCFVRPKPNFLEIHFNTQKQQFLVGLGCIKLCISLPDLFGFRRPWFMGKAKDALQTFSFGKAVPVFQPFSSSFHSSAPMLCDSNSVTEVNSSSSHDSIIPCAGNIQNCFDSSCLVVELQLSDNDDHADSYSPPSQAPTPIPSENNWFAEDDLWISTHSILDGNKLGLSFTDSIQEEQQIFQRVEEERILAREESRRLKIARELKKLECSVIYEAGETSTVRKRRGDLSSNN</sequence>
<name>A0AA88QSH9_9ASTE</name>
<dbReference type="AlphaFoldDB" id="A0AA88QSH9"/>
<dbReference type="InterPro" id="IPR025558">
    <property type="entry name" value="DUF4283"/>
</dbReference>
<keyword evidence="1" id="KW-0175">Coiled coil</keyword>
<gene>
    <name evidence="3" type="ORF">RJ640_003116</name>
</gene>
<evidence type="ECO:0000313" key="4">
    <source>
        <dbReference type="Proteomes" id="UP001187471"/>
    </source>
</evidence>
<feature type="coiled-coil region" evidence="1">
    <location>
        <begin position="611"/>
        <end position="647"/>
    </location>
</feature>
<feature type="domain" description="DUF4283" evidence="2">
    <location>
        <begin position="169"/>
        <end position="244"/>
    </location>
</feature>
<dbReference type="EMBL" id="JAVXUO010002221">
    <property type="protein sequence ID" value="KAK2975217.1"/>
    <property type="molecule type" value="Genomic_DNA"/>
</dbReference>
<evidence type="ECO:0000259" key="2">
    <source>
        <dbReference type="Pfam" id="PF14111"/>
    </source>
</evidence>
<comment type="caution">
    <text evidence="3">The sequence shown here is derived from an EMBL/GenBank/DDBJ whole genome shotgun (WGS) entry which is preliminary data.</text>
</comment>
<reference evidence="3" key="1">
    <citation type="submission" date="2022-12" db="EMBL/GenBank/DDBJ databases">
        <title>Draft genome assemblies for two species of Escallonia (Escalloniales).</title>
        <authorList>
            <person name="Chanderbali A."/>
            <person name="Dervinis C."/>
            <person name="Anghel I."/>
            <person name="Soltis D."/>
            <person name="Soltis P."/>
            <person name="Zapata F."/>
        </authorList>
    </citation>
    <scope>NUCLEOTIDE SEQUENCE</scope>
    <source>
        <strain evidence="3">UCBG92.1500</strain>
        <tissue evidence="3">Leaf</tissue>
    </source>
</reference>
<dbReference type="PANTHER" id="PTHR34427">
    <property type="entry name" value="DUF4283 DOMAIN PROTEIN"/>
    <property type="match status" value="1"/>
</dbReference>
<proteinExistence type="predicted"/>
<protein>
    <recommendedName>
        <fullName evidence="2">DUF4283 domain-containing protein</fullName>
    </recommendedName>
</protein>
<accession>A0AA88QSH9</accession>
<dbReference type="Pfam" id="PF14111">
    <property type="entry name" value="DUF4283"/>
    <property type="match status" value="1"/>
</dbReference>
<organism evidence="3 4">
    <name type="scientific">Escallonia rubra</name>
    <dbReference type="NCBI Taxonomy" id="112253"/>
    <lineage>
        <taxon>Eukaryota</taxon>
        <taxon>Viridiplantae</taxon>
        <taxon>Streptophyta</taxon>
        <taxon>Embryophyta</taxon>
        <taxon>Tracheophyta</taxon>
        <taxon>Spermatophyta</taxon>
        <taxon>Magnoliopsida</taxon>
        <taxon>eudicotyledons</taxon>
        <taxon>Gunneridae</taxon>
        <taxon>Pentapetalae</taxon>
        <taxon>asterids</taxon>
        <taxon>campanulids</taxon>
        <taxon>Escalloniales</taxon>
        <taxon>Escalloniaceae</taxon>
        <taxon>Escallonia</taxon>
    </lineage>
</organism>
<keyword evidence="4" id="KW-1185">Reference proteome</keyword>